<evidence type="ECO:0000256" key="2">
    <source>
        <dbReference type="ARBA" id="ARBA00023159"/>
    </source>
</evidence>
<feature type="region of interest" description="Disordered" evidence="4">
    <location>
        <begin position="609"/>
        <end position="638"/>
    </location>
</feature>
<dbReference type="CDD" id="cd20554">
    <property type="entry name" value="CYCLIN_TFIIIB90_rpt2"/>
    <property type="match status" value="1"/>
</dbReference>
<feature type="compositionally biased region" description="Acidic residues" evidence="4">
    <location>
        <begin position="724"/>
        <end position="741"/>
    </location>
</feature>
<dbReference type="Gene3D" id="1.10.472.10">
    <property type="entry name" value="Cyclin-like"/>
    <property type="match status" value="2"/>
</dbReference>
<reference evidence="6 7" key="1">
    <citation type="submission" date="2021-05" db="EMBL/GenBank/DDBJ databases">
        <title>Genome Assembly of Synthetic Allotetraploid Brassica napus Reveals Homoeologous Exchanges between Subgenomes.</title>
        <authorList>
            <person name="Davis J.T."/>
        </authorList>
    </citation>
    <scope>NUCLEOTIDE SEQUENCE [LARGE SCALE GENOMIC DNA]</scope>
    <source>
        <strain evidence="7">cv. Da-Ae</strain>
        <tissue evidence="6">Seedling</tissue>
    </source>
</reference>
<organism evidence="6 7">
    <name type="scientific">Brassica napus</name>
    <name type="common">Rape</name>
    <dbReference type="NCBI Taxonomy" id="3708"/>
    <lineage>
        <taxon>Eukaryota</taxon>
        <taxon>Viridiplantae</taxon>
        <taxon>Streptophyta</taxon>
        <taxon>Embryophyta</taxon>
        <taxon>Tracheophyta</taxon>
        <taxon>Spermatophyta</taxon>
        <taxon>Magnoliopsida</taxon>
        <taxon>eudicotyledons</taxon>
        <taxon>Gunneridae</taxon>
        <taxon>Pentapetalae</taxon>
        <taxon>rosids</taxon>
        <taxon>malvids</taxon>
        <taxon>Brassicales</taxon>
        <taxon>Brassicaceae</taxon>
        <taxon>Brassiceae</taxon>
        <taxon>Brassica</taxon>
    </lineage>
</organism>
<feature type="domain" description="Cyclin-like" evidence="5">
    <location>
        <begin position="339"/>
        <end position="427"/>
    </location>
</feature>
<sequence>MVWKKNLSFSSYRLFKLPWSSRQLCKEVFSMDNYEELVDPSTYIPRFTNDRPETKWIICGAAIYIAALSHDIADMGEETITYLLNGPKLQLLRVDIKMLFFFKISSGSSLKFLLLSVCLSEESEASDESDNLSDLDGDPVESKNAPPASTAFEACTRMLESKGLVNYEVAGIRPDDCALACNRCGRILENFYFSEEVTFIKNAAGQSQASGNIVSSVQSGIPSSRARRSRIARDELMNFRDALQIGEDRDDVVNMASRLFDMAADQNFTKGRRSELVLSSCLYLACRKKELAVLLIDFSSYLRVSVYELGSVYLQLCELFFMVDNPNREDLEELVDPSIFIERFTKSLLKGAHDKQTITKVIETTKNIIASMKRDWMQTGRKPSGICGAAIYIAALSRGIMCSTTDIAHIVHMCGATITKRLNEFANTEAASLTVEELDKSEESILLEKPFTPRPNSDKEVVNCKHKDSESFGYGLCRDCHEKFMKVSGGVVGGSDPPAFQRAEKERMEKAAREENEGGIEKSVRGETYWNAEDSDESDNLSDLDGDPVVDGCFLDEDEKRAVQKSWEFLNADWLKEQAAKEAALKTASDAFNASNANCPEYARNLVEASKASVSKSRKEKRQKRAEEAKNAPPAATALEACTRVLESKKLIKHFNPDRLKELFNPDRLKELFDTSSGEKSPKKSRTETVIENKKEVEIEEEKDEEEDEEEPYEMYAEEKFYEDQVEEEEEEEEDGYDFGL</sequence>
<evidence type="ECO:0000256" key="4">
    <source>
        <dbReference type="SAM" id="MobiDB-lite"/>
    </source>
</evidence>
<dbReference type="PANTHER" id="PTHR11618:SF64">
    <property type="entry name" value="TRANSCRIPTION FACTOR TFIIB CYCLIN-LIKE DOMAIN-CONTAINING PROTEIN"/>
    <property type="match status" value="1"/>
</dbReference>
<keyword evidence="7" id="KW-1185">Reference proteome</keyword>
<dbReference type="PANTHER" id="PTHR11618">
    <property type="entry name" value="TRANSCRIPTION INITIATION FACTOR IIB-RELATED"/>
    <property type="match status" value="1"/>
</dbReference>
<dbReference type="EMBL" id="JAGKQM010000014">
    <property type="protein sequence ID" value="KAH0881824.1"/>
    <property type="molecule type" value="Genomic_DNA"/>
</dbReference>
<proteinExistence type="predicted"/>
<keyword evidence="1" id="KW-0805">Transcription regulation</keyword>
<feature type="compositionally biased region" description="Basic and acidic residues" evidence="4">
    <location>
        <begin position="504"/>
        <end position="525"/>
    </location>
</feature>
<dbReference type="InterPro" id="IPR011665">
    <property type="entry name" value="BRF1_TBP-bd_dom"/>
</dbReference>
<comment type="caution">
    <text evidence="6">The sequence shown here is derived from an EMBL/GenBank/DDBJ whole genome shotgun (WGS) entry which is preliminary data.</text>
</comment>
<feature type="compositionally biased region" description="Acidic residues" evidence="4">
    <location>
        <begin position="533"/>
        <end position="545"/>
    </location>
</feature>
<feature type="domain" description="Cyclin-like" evidence="5">
    <location>
        <begin position="234"/>
        <end position="318"/>
    </location>
</feature>
<protein>
    <recommendedName>
        <fullName evidence="5">Cyclin-like domain-containing protein</fullName>
    </recommendedName>
</protein>
<feature type="region of interest" description="Disordered" evidence="4">
    <location>
        <begin position="504"/>
        <end position="545"/>
    </location>
</feature>
<dbReference type="InterPro" id="IPR013763">
    <property type="entry name" value="Cyclin-like_dom"/>
</dbReference>
<dbReference type="Proteomes" id="UP000824890">
    <property type="component" value="Unassembled WGS sequence"/>
</dbReference>
<evidence type="ECO:0000313" key="6">
    <source>
        <dbReference type="EMBL" id="KAH0881824.1"/>
    </source>
</evidence>
<feature type="region of interest" description="Disordered" evidence="4">
    <location>
        <begin position="671"/>
        <end position="741"/>
    </location>
</feature>
<feature type="region of interest" description="Disordered" evidence="4">
    <location>
        <begin position="127"/>
        <end position="147"/>
    </location>
</feature>
<evidence type="ECO:0000259" key="5">
    <source>
        <dbReference type="SMART" id="SM00385"/>
    </source>
</evidence>
<dbReference type="Pfam" id="PF00382">
    <property type="entry name" value="TFIIB"/>
    <property type="match status" value="2"/>
</dbReference>
<gene>
    <name evidence="6" type="ORF">HID58_057920</name>
</gene>
<dbReference type="SMART" id="SM00385">
    <property type="entry name" value="CYCLIN"/>
    <property type="match status" value="2"/>
</dbReference>
<evidence type="ECO:0000256" key="1">
    <source>
        <dbReference type="ARBA" id="ARBA00023015"/>
    </source>
</evidence>
<feature type="compositionally biased region" description="Basic and acidic residues" evidence="4">
    <location>
        <begin position="680"/>
        <end position="697"/>
    </location>
</feature>
<feature type="compositionally biased region" description="Acidic residues" evidence="4">
    <location>
        <begin position="698"/>
        <end position="713"/>
    </location>
</feature>
<dbReference type="Pfam" id="PF07741">
    <property type="entry name" value="BRF1"/>
    <property type="match status" value="1"/>
</dbReference>
<keyword evidence="2" id="KW-0010">Activator</keyword>
<dbReference type="InterPro" id="IPR000812">
    <property type="entry name" value="TFIIB"/>
</dbReference>
<accession>A0ABQ7ZNM7</accession>
<dbReference type="PRINTS" id="PR00685">
    <property type="entry name" value="TIFACTORIIB"/>
</dbReference>
<feature type="compositionally biased region" description="Acidic residues" evidence="4">
    <location>
        <begin position="127"/>
        <end position="139"/>
    </location>
</feature>
<dbReference type="Gene3D" id="1.20.5.650">
    <property type="entry name" value="Single helix bin"/>
    <property type="match status" value="1"/>
</dbReference>
<evidence type="ECO:0000313" key="7">
    <source>
        <dbReference type="Proteomes" id="UP000824890"/>
    </source>
</evidence>
<keyword evidence="3" id="KW-0804">Transcription</keyword>
<dbReference type="InterPro" id="IPR013150">
    <property type="entry name" value="TFIIB_cyclin"/>
</dbReference>
<dbReference type="InterPro" id="IPR036915">
    <property type="entry name" value="Cyclin-like_sf"/>
</dbReference>
<evidence type="ECO:0000256" key="3">
    <source>
        <dbReference type="ARBA" id="ARBA00023163"/>
    </source>
</evidence>
<dbReference type="SUPFAM" id="SSF47954">
    <property type="entry name" value="Cyclin-like"/>
    <property type="match status" value="2"/>
</dbReference>
<name>A0ABQ7ZNM7_BRANA</name>